<dbReference type="EMBL" id="VCQT01000020">
    <property type="protein sequence ID" value="TMW13912.1"/>
    <property type="molecule type" value="Genomic_DNA"/>
</dbReference>
<feature type="region of interest" description="Disordered" evidence="3">
    <location>
        <begin position="88"/>
        <end position="110"/>
    </location>
</feature>
<dbReference type="Proteomes" id="UP000739180">
    <property type="component" value="Unassembled WGS sequence"/>
</dbReference>
<dbReference type="Gene3D" id="3.30.300.90">
    <property type="entry name" value="BolA-like"/>
    <property type="match status" value="1"/>
</dbReference>
<comment type="similarity">
    <text evidence="1 2">Belongs to the BolA/IbaG family.</text>
</comment>
<dbReference type="PIRSF" id="PIRSF003113">
    <property type="entry name" value="BolA"/>
    <property type="match status" value="1"/>
</dbReference>
<dbReference type="InterPro" id="IPR036065">
    <property type="entry name" value="BolA-like_sf"/>
</dbReference>
<name>A0ABY2XNA9_9GAMM</name>
<dbReference type="InterPro" id="IPR002634">
    <property type="entry name" value="BolA"/>
</dbReference>
<dbReference type="RefSeq" id="WP_138771489.1">
    <property type="nucleotide sequence ID" value="NZ_JBHSSX010000249.1"/>
</dbReference>
<evidence type="ECO:0000256" key="3">
    <source>
        <dbReference type="SAM" id="MobiDB-lite"/>
    </source>
</evidence>
<dbReference type="Pfam" id="PF01722">
    <property type="entry name" value="BolA"/>
    <property type="match status" value="1"/>
</dbReference>
<proteinExistence type="inferred from homology"/>
<evidence type="ECO:0000256" key="2">
    <source>
        <dbReference type="RuleBase" id="RU003860"/>
    </source>
</evidence>
<gene>
    <name evidence="4" type="ORF">FGS76_04760</name>
</gene>
<dbReference type="SUPFAM" id="SSF82657">
    <property type="entry name" value="BolA-like"/>
    <property type="match status" value="1"/>
</dbReference>
<protein>
    <submittedName>
        <fullName evidence="4">BolA/IbaG family iron-sulfur metabolism protein</fullName>
    </submittedName>
</protein>
<evidence type="ECO:0000313" key="4">
    <source>
        <dbReference type="EMBL" id="TMW13912.1"/>
    </source>
</evidence>
<dbReference type="InterPro" id="IPR050961">
    <property type="entry name" value="BolA/IbaG_stress_morph_reg"/>
</dbReference>
<evidence type="ECO:0000256" key="1">
    <source>
        <dbReference type="ARBA" id="ARBA00005578"/>
    </source>
</evidence>
<organism evidence="4 5">
    <name type="scientific">Alloalcanivorax gelatiniphagus</name>
    <dbReference type="NCBI Taxonomy" id="1194167"/>
    <lineage>
        <taxon>Bacteria</taxon>
        <taxon>Pseudomonadati</taxon>
        <taxon>Pseudomonadota</taxon>
        <taxon>Gammaproteobacteria</taxon>
        <taxon>Oceanospirillales</taxon>
        <taxon>Alcanivoracaceae</taxon>
        <taxon>Alloalcanivorax</taxon>
    </lineage>
</organism>
<reference evidence="4 5" key="1">
    <citation type="submission" date="2019-05" db="EMBL/GenBank/DDBJ databases">
        <title>Genome of Alcanivorax gelatiniphagus, an oil degrading marine bacteria.</title>
        <authorList>
            <person name="Kwon K.K."/>
        </authorList>
    </citation>
    <scope>NUCLEOTIDE SEQUENCE [LARGE SCALE GENOMIC DNA]</scope>
    <source>
        <strain evidence="4 5">MEBiC 08158</strain>
    </source>
</reference>
<dbReference type="PANTHER" id="PTHR46229">
    <property type="entry name" value="BOLA TRANSCRIPTION REGULATOR"/>
    <property type="match status" value="1"/>
</dbReference>
<accession>A0ABY2XNA9</accession>
<evidence type="ECO:0000313" key="5">
    <source>
        <dbReference type="Proteomes" id="UP000739180"/>
    </source>
</evidence>
<sequence>MTVAQAIESKVRDALPVAHLQLDNESHKHGVPPNSETHFKLVLVSEAFQGQMPVRRHQTVYGVLAEEVAGPVHALALHLFTPAEWQAQGGEVSASPDCLGGSKNDPEFGQ</sequence>
<keyword evidence="5" id="KW-1185">Reference proteome</keyword>
<dbReference type="PANTHER" id="PTHR46229:SF2">
    <property type="entry name" value="BOLA-LIKE PROTEIN 1"/>
    <property type="match status" value="1"/>
</dbReference>
<comment type="caution">
    <text evidence="4">The sequence shown here is derived from an EMBL/GenBank/DDBJ whole genome shotgun (WGS) entry which is preliminary data.</text>
</comment>